<dbReference type="PANTHER" id="PTHR12151">
    <property type="entry name" value="ELECTRON TRANSPORT PROTIN SCO1/SENC FAMILY MEMBER"/>
    <property type="match status" value="1"/>
</dbReference>
<keyword evidence="4" id="KW-1185">Reference proteome</keyword>
<feature type="transmembrane region" description="Helical" evidence="2">
    <location>
        <begin position="5"/>
        <end position="25"/>
    </location>
</feature>
<proteinExistence type="inferred from homology"/>
<evidence type="ECO:0000313" key="4">
    <source>
        <dbReference type="Proteomes" id="UP000741863"/>
    </source>
</evidence>
<evidence type="ECO:0000256" key="2">
    <source>
        <dbReference type="SAM" id="Phobius"/>
    </source>
</evidence>
<dbReference type="EMBL" id="JAFBEC010000003">
    <property type="protein sequence ID" value="MBM7632089.1"/>
    <property type="molecule type" value="Genomic_DNA"/>
</dbReference>
<comment type="similarity">
    <text evidence="1">Belongs to the SCO1/2 family.</text>
</comment>
<dbReference type="CDD" id="cd02968">
    <property type="entry name" value="SCO"/>
    <property type="match status" value="1"/>
</dbReference>
<dbReference type="InterPro" id="IPR003782">
    <property type="entry name" value="SCO1/SenC"/>
</dbReference>
<keyword evidence="2" id="KW-1133">Transmembrane helix</keyword>
<name>A0ABS2P9L2_9BACL</name>
<dbReference type="RefSeq" id="WP_204696179.1">
    <property type="nucleotide sequence ID" value="NZ_JAFBEC010000003.1"/>
</dbReference>
<reference evidence="3 4" key="1">
    <citation type="submission" date="2021-01" db="EMBL/GenBank/DDBJ databases">
        <title>Genomic Encyclopedia of Type Strains, Phase IV (KMG-IV): sequencing the most valuable type-strain genomes for metagenomic binning, comparative biology and taxonomic classification.</title>
        <authorList>
            <person name="Goeker M."/>
        </authorList>
    </citation>
    <scope>NUCLEOTIDE SEQUENCE [LARGE SCALE GENOMIC DNA]</scope>
    <source>
        <strain evidence="3 4">DSM 25540</strain>
    </source>
</reference>
<comment type="caution">
    <text evidence="3">The sequence shown here is derived from an EMBL/GenBank/DDBJ whole genome shotgun (WGS) entry which is preliminary data.</text>
</comment>
<dbReference type="SUPFAM" id="SSF52833">
    <property type="entry name" value="Thioredoxin-like"/>
    <property type="match status" value="1"/>
</dbReference>
<protein>
    <submittedName>
        <fullName evidence="3">Protein SCO1/2</fullName>
    </submittedName>
</protein>
<sequence length="204" mass="23466">MIKRLVYMLSVCTLFAMISGCNWLYQSSDESDLIGRDLTNQNLTVEPFSYINQSEDVISSENYEGSYWIANVIFTSCPTICNLMTPHLVEIQEKAESRNLDLQFVSFTVDPNHDTPDVLTDYMNRYGVDETNWQFLTGYSEKEIENLMLDSFQSTVLNDPEDPDILHTTNFFLIDEQGQVVRSYDGLGNEDMELLMDDIEQSIT</sequence>
<dbReference type="Gene3D" id="3.40.30.10">
    <property type="entry name" value="Glutaredoxin"/>
    <property type="match status" value="1"/>
</dbReference>
<organism evidence="3 4">
    <name type="scientific">Geomicrobium sediminis</name>
    <dbReference type="NCBI Taxonomy" id="1347788"/>
    <lineage>
        <taxon>Bacteria</taxon>
        <taxon>Bacillati</taxon>
        <taxon>Bacillota</taxon>
        <taxon>Bacilli</taxon>
        <taxon>Bacillales</taxon>
        <taxon>Geomicrobium</taxon>
    </lineage>
</organism>
<dbReference type="Proteomes" id="UP000741863">
    <property type="component" value="Unassembled WGS sequence"/>
</dbReference>
<accession>A0ABS2P9L2</accession>
<dbReference type="InterPro" id="IPR036249">
    <property type="entry name" value="Thioredoxin-like_sf"/>
</dbReference>
<gene>
    <name evidence="3" type="ORF">JOD17_001182</name>
</gene>
<evidence type="ECO:0000256" key="1">
    <source>
        <dbReference type="ARBA" id="ARBA00010996"/>
    </source>
</evidence>
<dbReference type="Pfam" id="PF02630">
    <property type="entry name" value="SCO1-SenC"/>
    <property type="match status" value="1"/>
</dbReference>
<keyword evidence="2" id="KW-0812">Transmembrane</keyword>
<dbReference type="PANTHER" id="PTHR12151:SF25">
    <property type="entry name" value="LINALOOL DEHYDRATASE_ISOMERASE DOMAIN-CONTAINING PROTEIN"/>
    <property type="match status" value="1"/>
</dbReference>
<dbReference type="PROSITE" id="PS51257">
    <property type="entry name" value="PROKAR_LIPOPROTEIN"/>
    <property type="match status" value="1"/>
</dbReference>
<evidence type="ECO:0000313" key="3">
    <source>
        <dbReference type="EMBL" id="MBM7632089.1"/>
    </source>
</evidence>
<keyword evidence="2" id="KW-0472">Membrane</keyword>